<name>A0A1I4JEW4_9GAMM</name>
<evidence type="ECO:0000256" key="1">
    <source>
        <dbReference type="SAM" id="MobiDB-lite"/>
    </source>
</evidence>
<accession>A0A1I4JEW4</accession>
<evidence type="ECO:0000313" key="2">
    <source>
        <dbReference type="EMBL" id="SFB65518.1"/>
    </source>
</evidence>
<evidence type="ECO:0000313" key="4">
    <source>
        <dbReference type="Proteomes" id="UP000198861"/>
    </source>
</evidence>
<reference evidence="2 4" key="1">
    <citation type="submission" date="2016-10" db="EMBL/GenBank/DDBJ databases">
        <authorList>
            <person name="Varghese N."/>
            <person name="Submissions S."/>
        </authorList>
    </citation>
    <scope>NUCLEOTIDE SEQUENCE [LARGE SCALE GENOMIC DNA]</scope>
    <source>
        <strain evidence="2 4">DSM 282</strain>
    </source>
</reference>
<dbReference type="EMBL" id="FOSX01000220">
    <property type="protein sequence ID" value="SFL65080.1"/>
    <property type="molecule type" value="Genomic_DNA"/>
</dbReference>
<feature type="region of interest" description="Disordered" evidence="1">
    <location>
        <begin position="53"/>
        <end position="75"/>
    </location>
</feature>
<dbReference type="Proteomes" id="UP000199579">
    <property type="component" value="Unassembled WGS sequence"/>
</dbReference>
<protein>
    <submittedName>
        <fullName evidence="3">Ferrous iron transport protein B</fullName>
    </submittedName>
</protein>
<dbReference type="EMBL" id="FOKJ01000216">
    <property type="protein sequence ID" value="SFB65518.1"/>
    <property type="molecule type" value="Genomic_DNA"/>
</dbReference>
<keyword evidence="4" id="KW-1185">Reference proteome</keyword>
<proteinExistence type="predicted"/>
<evidence type="ECO:0000313" key="5">
    <source>
        <dbReference type="Proteomes" id="UP000199579"/>
    </source>
</evidence>
<gene>
    <name evidence="2" type="ORF">SAMN04244571_04845</name>
    <name evidence="3" type="ORF">SAMN04244574_04823</name>
</gene>
<evidence type="ECO:0000313" key="3">
    <source>
        <dbReference type="EMBL" id="SFL65080.1"/>
    </source>
</evidence>
<sequence length="75" mass="7524">MIASEGEGIETLKVAIAEAVAARRGATASVAYDAALEEAIAGLLPRLAQVAAQAGTSPRNSVRTSTSGWPMPATA</sequence>
<reference evidence="3 5" key="2">
    <citation type="submission" date="2016-10" db="EMBL/GenBank/DDBJ databases">
        <authorList>
            <person name="de Groot N.N."/>
        </authorList>
    </citation>
    <scope>NUCLEOTIDE SEQUENCE [LARGE SCALE GENOMIC DNA]</scope>
    <source>
        <strain evidence="3 5">DSM 381</strain>
    </source>
</reference>
<dbReference type="AlphaFoldDB" id="A0A1I4JEW4"/>
<organism evidence="3 5">
    <name type="scientific">Azotobacter beijerinckii</name>
    <dbReference type="NCBI Taxonomy" id="170623"/>
    <lineage>
        <taxon>Bacteria</taxon>
        <taxon>Pseudomonadati</taxon>
        <taxon>Pseudomonadota</taxon>
        <taxon>Gammaproteobacteria</taxon>
        <taxon>Pseudomonadales</taxon>
        <taxon>Pseudomonadaceae</taxon>
        <taxon>Azotobacter</taxon>
    </lineage>
</organism>
<dbReference type="Proteomes" id="UP000198861">
    <property type="component" value="Unassembled WGS sequence"/>
</dbReference>
<dbReference type="RefSeq" id="WP_244541236.1">
    <property type="nucleotide sequence ID" value="NZ_FOKJ01000216.1"/>
</dbReference>
<feature type="compositionally biased region" description="Polar residues" evidence="1">
    <location>
        <begin position="54"/>
        <end position="68"/>
    </location>
</feature>